<dbReference type="SUPFAM" id="SSF53328">
    <property type="entry name" value="Formyltransferase"/>
    <property type="match status" value="1"/>
</dbReference>
<gene>
    <name evidence="2" type="ORF">OSR52_02795</name>
</gene>
<comment type="caution">
    <text evidence="2">The sequence shown here is derived from an EMBL/GenBank/DDBJ whole genome shotgun (WGS) entry which is preliminary data.</text>
</comment>
<dbReference type="InterPro" id="IPR001555">
    <property type="entry name" value="GART_AS"/>
</dbReference>
<keyword evidence="3" id="KW-1185">Reference proteome</keyword>
<protein>
    <submittedName>
        <fullName evidence="2">Formyltransferase family protein</fullName>
    </submittedName>
</protein>
<dbReference type="Proteomes" id="UP001153642">
    <property type="component" value="Unassembled WGS sequence"/>
</dbReference>
<name>A0ABT6FNN3_9FLAO</name>
<feature type="domain" description="Formyl transferase N-terminal" evidence="1">
    <location>
        <begin position="104"/>
        <end position="213"/>
    </location>
</feature>
<evidence type="ECO:0000313" key="3">
    <source>
        <dbReference type="Proteomes" id="UP001153642"/>
    </source>
</evidence>
<dbReference type="Pfam" id="PF00551">
    <property type="entry name" value="Formyl_trans_N"/>
    <property type="match status" value="1"/>
</dbReference>
<dbReference type="InterPro" id="IPR002376">
    <property type="entry name" value="Formyl_transf_N"/>
</dbReference>
<dbReference type="InterPro" id="IPR036477">
    <property type="entry name" value="Formyl_transf_N_sf"/>
</dbReference>
<dbReference type="PANTHER" id="PTHR11138:SF5">
    <property type="entry name" value="METHIONYL-TRNA FORMYLTRANSFERASE, MITOCHONDRIAL"/>
    <property type="match status" value="1"/>
</dbReference>
<dbReference type="EMBL" id="JAPMUA010000001">
    <property type="protein sequence ID" value="MDG3584782.1"/>
    <property type="molecule type" value="Genomic_DNA"/>
</dbReference>
<evidence type="ECO:0000313" key="2">
    <source>
        <dbReference type="EMBL" id="MDG3584782.1"/>
    </source>
</evidence>
<reference evidence="2" key="1">
    <citation type="submission" date="2022-11" db="EMBL/GenBank/DDBJ databases">
        <title>High-quality draft genome sequence of Galbibacter sp. strain CMA-7.</title>
        <authorList>
            <person name="Wei L."/>
            <person name="Dong C."/>
            <person name="Shao Z."/>
        </authorList>
    </citation>
    <scope>NUCLEOTIDE SEQUENCE</scope>
    <source>
        <strain evidence="2">CMA-7</strain>
    </source>
</reference>
<dbReference type="PROSITE" id="PS00373">
    <property type="entry name" value="GART"/>
    <property type="match status" value="1"/>
</dbReference>
<evidence type="ECO:0000259" key="1">
    <source>
        <dbReference type="Pfam" id="PF00551"/>
    </source>
</evidence>
<dbReference type="RefSeq" id="WP_277898540.1">
    <property type="nucleotide sequence ID" value="NZ_JAPMUA010000001.1"/>
</dbReference>
<accession>A0ABT6FNN3</accession>
<dbReference type="Gene3D" id="3.40.50.12230">
    <property type="match status" value="1"/>
</dbReference>
<sequence>MRIIILTQDEPFFLAKNIDYLIKNLPEGTEIVSTILFDVSPFGKKESFYRKMKKTWTIFGSYFFLYYTIKYIKSTFNKQKRVSYVLSKHGIKEIRLKQGVNHHRSLEIIRSYRPDLLISIAGNQIFKKKLINLAPLGCLNLHTALLPKYRGLMPSFWVLKNNEPKTGVSIFFVDEGIDSGPILIQKELKIDDHMTQEELIKLSKKLGMNAILESISLIKKGKYQLIENPDSQKTYYTFPTREDVKEFKSKGKRFY</sequence>
<proteinExistence type="predicted"/>
<dbReference type="PANTHER" id="PTHR11138">
    <property type="entry name" value="METHIONYL-TRNA FORMYLTRANSFERASE"/>
    <property type="match status" value="1"/>
</dbReference>
<organism evidence="2 3">
    <name type="scientific">Galbibacter pacificus</name>
    <dbReference type="NCBI Taxonomy" id="2996052"/>
    <lineage>
        <taxon>Bacteria</taxon>
        <taxon>Pseudomonadati</taxon>
        <taxon>Bacteroidota</taxon>
        <taxon>Flavobacteriia</taxon>
        <taxon>Flavobacteriales</taxon>
        <taxon>Flavobacteriaceae</taxon>
        <taxon>Galbibacter</taxon>
    </lineage>
</organism>